<dbReference type="GeneID" id="30153866"/>
<feature type="region of interest" description="Disordered" evidence="1">
    <location>
        <begin position="108"/>
        <end position="133"/>
    </location>
</feature>
<sequence>MPLSSQDVPPPTSLSLLSRPLSSFPSRRSGCPSFGCPSSDFTIISPAYPSSPDHTPGAPSAHPSQMFPWLNHRPLLRLRALPWPGTMLPMDISSLMDIRLARLQRGRWRPVPGRRSPHSSNHKRRHHPAHGHS</sequence>
<dbReference type="Proteomes" id="UP000094065">
    <property type="component" value="Unassembled WGS sequence"/>
</dbReference>
<dbReference type="EMBL" id="AWGJ01000003">
    <property type="protein sequence ID" value="ODN82275.1"/>
    <property type="molecule type" value="Genomic_DNA"/>
</dbReference>
<evidence type="ECO:0000313" key="3">
    <source>
        <dbReference type="Proteomes" id="UP000094065"/>
    </source>
</evidence>
<organism evidence="2 3">
    <name type="scientific">Cryptococcus amylolentus CBS 6039</name>
    <dbReference type="NCBI Taxonomy" id="1295533"/>
    <lineage>
        <taxon>Eukaryota</taxon>
        <taxon>Fungi</taxon>
        <taxon>Dikarya</taxon>
        <taxon>Basidiomycota</taxon>
        <taxon>Agaricomycotina</taxon>
        <taxon>Tremellomycetes</taxon>
        <taxon>Tremellales</taxon>
        <taxon>Cryptococcaceae</taxon>
        <taxon>Cryptococcus</taxon>
    </lineage>
</organism>
<evidence type="ECO:0000313" key="2">
    <source>
        <dbReference type="EMBL" id="ODN82275.1"/>
    </source>
</evidence>
<proteinExistence type="predicted"/>
<name>A0A1E3I1P4_9TREE</name>
<feature type="region of interest" description="Disordered" evidence="1">
    <location>
        <begin position="1"/>
        <end position="30"/>
    </location>
</feature>
<dbReference type="RefSeq" id="XP_018996594.1">
    <property type="nucleotide sequence ID" value="XM_019136191.1"/>
</dbReference>
<gene>
    <name evidence="2" type="ORF">L202_02557</name>
</gene>
<feature type="compositionally biased region" description="Low complexity" evidence="1">
    <location>
        <begin position="13"/>
        <end position="29"/>
    </location>
</feature>
<feature type="region of interest" description="Disordered" evidence="1">
    <location>
        <begin position="45"/>
        <end position="64"/>
    </location>
</feature>
<feature type="compositionally biased region" description="Basic residues" evidence="1">
    <location>
        <begin position="115"/>
        <end position="133"/>
    </location>
</feature>
<dbReference type="AlphaFoldDB" id="A0A1E3I1P4"/>
<accession>A0A1E3I1P4</accession>
<feature type="non-terminal residue" evidence="2">
    <location>
        <position position="133"/>
    </location>
</feature>
<protein>
    <submittedName>
        <fullName evidence="2">Uncharacterized protein</fullName>
    </submittedName>
</protein>
<keyword evidence="3" id="KW-1185">Reference proteome</keyword>
<reference evidence="2 3" key="1">
    <citation type="submission" date="2016-06" db="EMBL/GenBank/DDBJ databases">
        <title>Evolution of pathogenesis and genome organization in the Tremellales.</title>
        <authorList>
            <person name="Cuomo C."/>
            <person name="Litvintseva A."/>
            <person name="Heitman J."/>
            <person name="Chen Y."/>
            <person name="Sun S."/>
            <person name="Springer D."/>
            <person name="Dromer F."/>
            <person name="Young S."/>
            <person name="Zeng Q."/>
            <person name="Chapman S."/>
            <person name="Gujja S."/>
            <person name="Saif S."/>
            <person name="Birren B."/>
        </authorList>
    </citation>
    <scope>NUCLEOTIDE SEQUENCE [LARGE SCALE GENOMIC DNA]</scope>
    <source>
        <strain evidence="2 3">CBS 6039</strain>
    </source>
</reference>
<comment type="caution">
    <text evidence="2">The sequence shown here is derived from an EMBL/GenBank/DDBJ whole genome shotgun (WGS) entry which is preliminary data.</text>
</comment>
<evidence type="ECO:0000256" key="1">
    <source>
        <dbReference type="SAM" id="MobiDB-lite"/>
    </source>
</evidence>